<protein>
    <submittedName>
        <fullName evidence="3">Oxidoreductase</fullName>
    </submittedName>
</protein>
<accession>A0A3D8IT81</accession>
<dbReference type="SUPFAM" id="SSF51735">
    <property type="entry name" value="NAD(P)-binding Rossmann-fold domains"/>
    <property type="match status" value="1"/>
</dbReference>
<dbReference type="InterPro" id="IPR036291">
    <property type="entry name" value="NAD(P)-bd_dom_sf"/>
</dbReference>
<evidence type="ECO:0000259" key="2">
    <source>
        <dbReference type="Pfam" id="PF02894"/>
    </source>
</evidence>
<dbReference type="Gene3D" id="3.30.360.10">
    <property type="entry name" value="Dihydrodipicolinate Reductase, domain 2"/>
    <property type="match status" value="1"/>
</dbReference>
<dbReference type="SUPFAM" id="SSF55347">
    <property type="entry name" value="Glyceraldehyde-3-phosphate dehydrogenase-like, C-terminal domain"/>
    <property type="match status" value="1"/>
</dbReference>
<dbReference type="Gene3D" id="3.40.50.720">
    <property type="entry name" value="NAD(P)-binding Rossmann-like Domain"/>
    <property type="match status" value="1"/>
</dbReference>
<dbReference type="RefSeq" id="WP_115570672.1">
    <property type="nucleotide sequence ID" value="NZ_NXLT01000002.1"/>
</dbReference>
<evidence type="ECO:0000313" key="3">
    <source>
        <dbReference type="EMBL" id="RDU67854.1"/>
    </source>
</evidence>
<dbReference type="GO" id="GO:0000166">
    <property type="term" value="F:nucleotide binding"/>
    <property type="evidence" value="ECO:0007669"/>
    <property type="project" value="InterPro"/>
</dbReference>
<dbReference type="InterPro" id="IPR000683">
    <property type="entry name" value="Gfo/Idh/MocA-like_OxRdtase_N"/>
</dbReference>
<dbReference type="AlphaFoldDB" id="A0A3D8IT81"/>
<dbReference type="InterPro" id="IPR052515">
    <property type="entry name" value="Gfo/Idh/MocA_Oxidoreductase"/>
</dbReference>
<reference evidence="3 4" key="1">
    <citation type="submission" date="2018-04" db="EMBL/GenBank/DDBJ databases">
        <title>Novel Campyloabacter and Helicobacter Species and Strains.</title>
        <authorList>
            <person name="Mannion A.J."/>
            <person name="Shen Z."/>
            <person name="Fox J.G."/>
        </authorList>
    </citation>
    <scope>NUCLEOTIDE SEQUENCE [LARGE SCALE GENOMIC DNA]</scope>
    <source>
        <strain evidence="3 4">MIT 12-6600</strain>
    </source>
</reference>
<evidence type="ECO:0000259" key="1">
    <source>
        <dbReference type="Pfam" id="PF01408"/>
    </source>
</evidence>
<comment type="caution">
    <text evidence="3">The sequence shown here is derived from an EMBL/GenBank/DDBJ whole genome shotgun (WGS) entry which is preliminary data.</text>
</comment>
<dbReference type="InterPro" id="IPR004104">
    <property type="entry name" value="Gfo/Idh/MocA-like_OxRdtase_C"/>
</dbReference>
<sequence>MRSFVLIGAAGFVAPRHLRAIRDTHNDLYAAIDTNDCVGILDSYFPNARFFLSLESFHTHKLAQSIDYISICTPNFWHKAHIEFALTHGMHAICEKPVVLHTTQALELMKLERESGKSISTILQLRLHPRIISLRENILARLEENPHHIFEVDLSYITARGLWYFKSWKGDANKSGGLACNIGIHLFDMLCFLFGECQENVLHYSSPSTACGFLGLKHARVRWFLSIDRALLPESRGNTYRYMRVDTQEVEFTQGFEDLHTKSYEEILANRGFGLESAMPSLALMERIRELEPIGLKGDYHPLAKGLV</sequence>
<dbReference type="PANTHER" id="PTHR43249:SF1">
    <property type="entry name" value="D-GLUCOSIDE 3-DEHYDROGENASE"/>
    <property type="match status" value="1"/>
</dbReference>
<name>A0A3D8IT81_9HELI</name>
<dbReference type="EMBL" id="NXLT01000002">
    <property type="protein sequence ID" value="RDU67854.1"/>
    <property type="molecule type" value="Genomic_DNA"/>
</dbReference>
<organism evidence="3 4">
    <name type="scientific">Helicobacter equorum</name>
    <dbReference type="NCBI Taxonomy" id="361872"/>
    <lineage>
        <taxon>Bacteria</taxon>
        <taxon>Pseudomonadati</taxon>
        <taxon>Campylobacterota</taxon>
        <taxon>Epsilonproteobacteria</taxon>
        <taxon>Campylobacterales</taxon>
        <taxon>Helicobacteraceae</taxon>
        <taxon>Helicobacter</taxon>
    </lineage>
</organism>
<dbReference type="Pfam" id="PF01408">
    <property type="entry name" value="GFO_IDH_MocA"/>
    <property type="match status" value="1"/>
</dbReference>
<proteinExistence type="predicted"/>
<feature type="domain" description="Gfo/Idh/MocA-like oxidoreductase N-terminal" evidence="1">
    <location>
        <begin position="4"/>
        <end position="119"/>
    </location>
</feature>
<feature type="domain" description="Gfo/Idh/MocA-like oxidoreductase C-terminal" evidence="2">
    <location>
        <begin position="150"/>
        <end position="206"/>
    </location>
</feature>
<dbReference type="PANTHER" id="PTHR43249">
    <property type="entry name" value="UDP-N-ACETYL-2-AMINO-2-DEOXY-D-GLUCURONATE OXIDASE"/>
    <property type="match status" value="1"/>
</dbReference>
<gene>
    <name evidence="3" type="ORF">CQA54_02710</name>
</gene>
<dbReference type="Pfam" id="PF02894">
    <property type="entry name" value="GFO_IDH_MocA_C"/>
    <property type="match status" value="1"/>
</dbReference>
<keyword evidence="4" id="KW-1185">Reference proteome</keyword>
<dbReference type="Proteomes" id="UP000256514">
    <property type="component" value="Unassembled WGS sequence"/>
</dbReference>
<evidence type="ECO:0000313" key="4">
    <source>
        <dbReference type="Proteomes" id="UP000256514"/>
    </source>
</evidence>
<dbReference type="OrthoDB" id="9815825at2"/>